<comment type="caution">
    <text evidence="1">The sequence shown here is derived from an EMBL/GenBank/DDBJ whole genome shotgun (WGS) entry which is preliminary data.</text>
</comment>
<dbReference type="Proteomes" id="UP001431776">
    <property type="component" value="Unassembled WGS sequence"/>
</dbReference>
<organism evidence="1 2">
    <name type="scientific">Anaerobaca lacustris</name>
    <dbReference type="NCBI Taxonomy" id="3044600"/>
    <lineage>
        <taxon>Bacteria</taxon>
        <taxon>Pseudomonadati</taxon>
        <taxon>Planctomycetota</taxon>
        <taxon>Phycisphaerae</taxon>
        <taxon>Sedimentisphaerales</taxon>
        <taxon>Anaerobacaceae</taxon>
        <taxon>Anaerobaca</taxon>
    </lineage>
</organism>
<protein>
    <submittedName>
        <fullName evidence="1">DUF3795 domain-containing protein</fullName>
    </submittedName>
</protein>
<sequence length="116" mass="12870">MAMLLAMCGLDCAACPALIAHRTDDQALRVKTAAEWSRQFGVEIWPEQVNCVGCLKLEGVHIGHCGECEIRKCGLDRHVKSCALCDDYGCPTISKFLDQVPHAKANLETLRRTRQE</sequence>
<dbReference type="InterPro" id="IPR024227">
    <property type="entry name" value="DUF3795"/>
</dbReference>
<gene>
    <name evidence="1" type="ORF">QJ522_00750</name>
</gene>
<evidence type="ECO:0000313" key="1">
    <source>
        <dbReference type="EMBL" id="MDI6447555.1"/>
    </source>
</evidence>
<evidence type="ECO:0000313" key="2">
    <source>
        <dbReference type="Proteomes" id="UP001431776"/>
    </source>
</evidence>
<proteinExistence type="predicted"/>
<name>A0AAW6TPT2_9BACT</name>
<dbReference type="EMBL" id="JASCXX010000001">
    <property type="protein sequence ID" value="MDI6447555.1"/>
    <property type="molecule type" value="Genomic_DNA"/>
</dbReference>
<dbReference type="AlphaFoldDB" id="A0AAW6TPT2"/>
<reference evidence="1" key="1">
    <citation type="submission" date="2023-05" db="EMBL/GenBank/DDBJ databases">
        <title>Anaerotaeda fermentans gen. nov., sp. nov., a novel anaerobic planctomycete of the new family within the order Sedimentisphaerales isolated from Taman Peninsula, Russia.</title>
        <authorList>
            <person name="Khomyakova M.A."/>
            <person name="Merkel A.Y."/>
            <person name="Slobodkin A.I."/>
        </authorList>
    </citation>
    <scope>NUCLEOTIDE SEQUENCE</scope>
    <source>
        <strain evidence="1">M17dextr</strain>
    </source>
</reference>
<accession>A0AAW6TPT2</accession>
<dbReference type="RefSeq" id="WP_349242966.1">
    <property type="nucleotide sequence ID" value="NZ_JASCXX010000001.1"/>
</dbReference>
<keyword evidence="2" id="KW-1185">Reference proteome</keyword>
<dbReference type="Pfam" id="PF12675">
    <property type="entry name" value="DUF3795"/>
    <property type="match status" value="1"/>
</dbReference>